<evidence type="ECO:0000256" key="6">
    <source>
        <dbReference type="ARBA" id="ARBA00022692"/>
    </source>
</evidence>
<keyword evidence="9 11" id="KW-0333">Golgi apparatus</keyword>
<comment type="subcellular location">
    <subcellularLocation>
        <location evidence="1 11">Golgi apparatus membrane</location>
        <topology evidence="1 11">Single-pass type II membrane protein</topology>
    </subcellularLocation>
</comment>
<evidence type="ECO:0000256" key="3">
    <source>
        <dbReference type="ARBA" id="ARBA00008661"/>
    </source>
</evidence>
<dbReference type="EMBL" id="HBFC01027974">
    <property type="protein sequence ID" value="CAD8715423.1"/>
    <property type="molecule type" value="Transcribed_RNA"/>
</dbReference>
<organism evidence="13">
    <name type="scientific">Mantoniella antarctica</name>
    <dbReference type="NCBI Taxonomy" id="81844"/>
    <lineage>
        <taxon>Eukaryota</taxon>
        <taxon>Viridiplantae</taxon>
        <taxon>Chlorophyta</taxon>
        <taxon>Mamiellophyceae</taxon>
        <taxon>Mamiellales</taxon>
        <taxon>Mamiellaceae</taxon>
        <taxon>Mantoniella</taxon>
    </lineage>
</organism>
<evidence type="ECO:0000256" key="4">
    <source>
        <dbReference type="ARBA" id="ARBA00022676"/>
    </source>
</evidence>
<keyword evidence="11" id="KW-0464">Manganese</keyword>
<keyword evidence="4 11" id="KW-0328">Glycosyltransferase</keyword>
<keyword evidence="8 11" id="KW-1133">Transmembrane helix</keyword>
<keyword evidence="7 11" id="KW-0735">Signal-anchor</keyword>
<evidence type="ECO:0000256" key="5">
    <source>
        <dbReference type="ARBA" id="ARBA00022679"/>
    </source>
</evidence>
<dbReference type="AlphaFoldDB" id="A0A7S0XD09"/>
<protein>
    <recommendedName>
        <fullName evidence="11">Hexosyltransferase</fullName>
        <ecNumber evidence="11">2.4.1.-</ecNumber>
    </recommendedName>
</protein>
<evidence type="ECO:0000256" key="12">
    <source>
        <dbReference type="SAM" id="MobiDB-lite"/>
    </source>
</evidence>
<evidence type="ECO:0000256" key="8">
    <source>
        <dbReference type="ARBA" id="ARBA00022989"/>
    </source>
</evidence>
<dbReference type="Pfam" id="PF01762">
    <property type="entry name" value="Galactosyl_T"/>
    <property type="match status" value="1"/>
</dbReference>
<evidence type="ECO:0000256" key="9">
    <source>
        <dbReference type="ARBA" id="ARBA00023034"/>
    </source>
</evidence>
<feature type="transmembrane region" description="Helical" evidence="11">
    <location>
        <begin position="52"/>
        <end position="72"/>
    </location>
</feature>
<evidence type="ECO:0000256" key="11">
    <source>
        <dbReference type="RuleBase" id="RU363063"/>
    </source>
</evidence>
<evidence type="ECO:0000313" key="13">
    <source>
        <dbReference type="EMBL" id="CAD8715423.1"/>
    </source>
</evidence>
<proteinExistence type="inferred from homology"/>
<gene>
    <name evidence="13" type="ORF">MANT1106_LOCUS16770</name>
</gene>
<evidence type="ECO:0000256" key="7">
    <source>
        <dbReference type="ARBA" id="ARBA00022968"/>
    </source>
</evidence>
<keyword evidence="10 11" id="KW-0472">Membrane</keyword>
<feature type="region of interest" description="Disordered" evidence="12">
    <location>
        <begin position="1"/>
        <end position="31"/>
    </location>
</feature>
<evidence type="ECO:0000256" key="10">
    <source>
        <dbReference type="ARBA" id="ARBA00023136"/>
    </source>
</evidence>
<comment type="similarity">
    <text evidence="3 11">Belongs to the glycosyltransferase 31 family.</text>
</comment>
<sequence>MATASRGGLDDDGEAAPLLASGGRTPLAPSTNIRSLTRDDAINAPWQRPSRLVGVALLMVLGVTGATLLAGLQSQHPASVVDGRDLPAATPVRISARKRVGVEAPRGVAHAAKAAGLGTVVANCPRNTGVPREQDTPFGAASPTVLFGILSAKTLVDRRDMLRSSWIPLLAAWPCAAHVFLEGDPDAAEGASIQGDVLTLRVRDDYENLPQKVLAFFSAARHSGVDFAVKLDDRTFVNVDTFMRRLPPLVSTSYVCVQASPSTEFMTAMGKRVWHQDKCTEPAYNTWNYTGVYKARYCLGASGYVIGTHAMDVLDEYYLRTFTDEERSLEIYEDKLVGEVLYSSGVLSQQFDNGEGAGEPDYAYDVCKGYHKLVEPVEPGAGVIKARRDVQEQITADPVASVQYEKLPEGSEERENYARHYAIQYLRRECMTLIDPHPGAEEAFVRRIIYADRVDMMLGDPQTDFTAELYERAVLALGDLAGLPSPELSTTASLKPPLA</sequence>
<comment type="cofactor">
    <cofactor evidence="11">
        <name>Mn(2+)</name>
        <dbReference type="ChEBI" id="CHEBI:29035"/>
    </cofactor>
</comment>
<dbReference type="GO" id="GO:0000139">
    <property type="term" value="C:Golgi membrane"/>
    <property type="evidence" value="ECO:0007669"/>
    <property type="project" value="UniProtKB-SubCell"/>
</dbReference>
<evidence type="ECO:0000256" key="2">
    <source>
        <dbReference type="ARBA" id="ARBA00004922"/>
    </source>
</evidence>
<keyword evidence="5" id="KW-0808">Transferase</keyword>
<reference evidence="13" key="1">
    <citation type="submission" date="2021-01" db="EMBL/GenBank/DDBJ databases">
        <authorList>
            <person name="Corre E."/>
            <person name="Pelletier E."/>
            <person name="Niang G."/>
            <person name="Scheremetjew M."/>
            <person name="Finn R."/>
            <person name="Kale V."/>
            <person name="Holt S."/>
            <person name="Cochrane G."/>
            <person name="Meng A."/>
            <person name="Brown T."/>
            <person name="Cohen L."/>
        </authorList>
    </citation>
    <scope>NUCLEOTIDE SEQUENCE</scope>
    <source>
        <strain evidence="13">SL-175</strain>
    </source>
</reference>
<comment type="pathway">
    <text evidence="2">Protein modification; protein glycosylation.</text>
</comment>
<keyword evidence="6 11" id="KW-0812">Transmembrane</keyword>
<dbReference type="InterPro" id="IPR002659">
    <property type="entry name" value="Glyco_trans_31"/>
</dbReference>
<dbReference type="Gene3D" id="3.90.550.50">
    <property type="match status" value="1"/>
</dbReference>
<evidence type="ECO:0000256" key="1">
    <source>
        <dbReference type="ARBA" id="ARBA00004323"/>
    </source>
</evidence>
<dbReference type="UniPathway" id="UPA00378"/>
<accession>A0A7S0XD09</accession>
<name>A0A7S0XD09_9CHLO</name>
<dbReference type="PANTHER" id="PTHR11214">
    <property type="entry name" value="BETA-1,3-N-ACETYLGLUCOSAMINYLTRANSFERASE"/>
    <property type="match status" value="1"/>
</dbReference>
<dbReference type="EC" id="2.4.1.-" evidence="11"/>
<dbReference type="GO" id="GO:0016758">
    <property type="term" value="F:hexosyltransferase activity"/>
    <property type="evidence" value="ECO:0007669"/>
    <property type="project" value="InterPro"/>
</dbReference>